<dbReference type="PANTHER" id="PTHR23221">
    <property type="entry name" value="GLYCOSYLPHOSPHATIDYLINOSITOL PHOSPHOLIPASE D"/>
    <property type="match status" value="1"/>
</dbReference>
<accession>A0ABW6UAF5</accession>
<protein>
    <recommendedName>
        <fullName evidence="8">Integrin-like protein</fullName>
    </recommendedName>
</protein>
<evidence type="ECO:0000256" key="4">
    <source>
        <dbReference type="ARBA" id="ARBA00023180"/>
    </source>
</evidence>
<dbReference type="InterPro" id="IPR013519">
    <property type="entry name" value="Int_alpha_beta-p"/>
</dbReference>
<dbReference type="EMBL" id="JBIAWJ010000001">
    <property type="protein sequence ID" value="MFF4520267.1"/>
    <property type="molecule type" value="Genomic_DNA"/>
</dbReference>
<dbReference type="Proteomes" id="UP001602058">
    <property type="component" value="Unassembled WGS sequence"/>
</dbReference>
<evidence type="ECO:0000256" key="3">
    <source>
        <dbReference type="ARBA" id="ARBA00022801"/>
    </source>
</evidence>
<comment type="caution">
    <text evidence="6">The sequence shown here is derived from an EMBL/GenBank/DDBJ whole genome shotgun (WGS) entry which is preliminary data.</text>
</comment>
<evidence type="ECO:0000256" key="5">
    <source>
        <dbReference type="SAM" id="SignalP"/>
    </source>
</evidence>
<keyword evidence="2" id="KW-0677">Repeat</keyword>
<keyword evidence="3" id="KW-0378">Hydrolase</keyword>
<feature type="signal peptide" evidence="5">
    <location>
        <begin position="1"/>
        <end position="29"/>
    </location>
</feature>
<dbReference type="RefSeq" id="WP_387882832.1">
    <property type="nucleotide sequence ID" value="NZ_JBIAWJ010000001.1"/>
</dbReference>
<evidence type="ECO:0000256" key="1">
    <source>
        <dbReference type="ARBA" id="ARBA00022729"/>
    </source>
</evidence>
<sequence length="482" mass="47879">MRTRPFLLAAGLLASVLTPLTLAAPAAHAATAAAPYDFNGDGYRDLAIGAPGATVGGKAKAGAVSVVYGSSTGLKTTKYQTFSQNSTGIPGTAETGDAFGTAVTSADLNTDGYADLVVGAPGEDTPGDVDNGTVVIIWGGSSGLSGARTLINYSNMGDTYRYGQALAAGDFDGDGDDDVAVGGTGLFSIWIVEGTFTKSGDFAGGRGSGLSYGPKPFSTTYGVEYLSAGDINGEGRDSLVLHGRAKGTDDALTAVADTGIDNFADWLEYVPGGYVSAVGDVDKDGYADLVIGNQREPAADPSGALGGKVTLVHGAPKAEWVDARSTSAFTQATNGVPGTAESGDGFGKSVALGDINGDGYADLAVGAAYESFSGAEDTGTVTILYGNAPNFSASGAVSLSQSTPGVPGTAESNDRFGGRVLLSDVTKDGKADLTVAAPNENGGDGAIWSFRGASPSTATSFGPSTTAVSTSGAPAFGTTLGG</sequence>
<dbReference type="InterPro" id="IPR028994">
    <property type="entry name" value="Integrin_alpha_N"/>
</dbReference>
<dbReference type="SUPFAM" id="SSF69318">
    <property type="entry name" value="Integrin alpha N-terminal domain"/>
    <property type="match status" value="1"/>
</dbReference>
<dbReference type="PRINTS" id="PR01185">
    <property type="entry name" value="INTEGRINA"/>
</dbReference>
<gene>
    <name evidence="6" type="ORF">ACFY1D_02140</name>
</gene>
<organism evidence="6 7">
    <name type="scientific">Streptomyces bluensis</name>
    <dbReference type="NCBI Taxonomy" id="33897"/>
    <lineage>
        <taxon>Bacteria</taxon>
        <taxon>Bacillati</taxon>
        <taxon>Actinomycetota</taxon>
        <taxon>Actinomycetes</taxon>
        <taxon>Kitasatosporales</taxon>
        <taxon>Streptomycetaceae</taxon>
        <taxon>Streptomyces</taxon>
    </lineage>
</organism>
<keyword evidence="7" id="KW-1185">Reference proteome</keyword>
<feature type="chain" id="PRO_5046480768" description="Integrin-like protein" evidence="5">
    <location>
        <begin position="30"/>
        <end position="482"/>
    </location>
</feature>
<dbReference type="Pfam" id="PF01839">
    <property type="entry name" value="FG-GAP"/>
    <property type="match status" value="6"/>
</dbReference>
<keyword evidence="1 5" id="KW-0732">Signal</keyword>
<evidence type="ECO:0000313" key="7">
    <source>
        <dbReference type="Proteomes" id="UP001602058"/>
    </source>
</evidence>
<dbReference type="SMART" id="SM00191">
    <property type="entry name" value="Int_alpha"/>
    <property type="match status" value="6"/>
</dbReference>
<evidence type="ECO:0008006" key="8">
    <source>
        <dbReference type="Google" id="ProtNLM"/>
    </source>
</evidence>
<evidence type="ECO:0000313" key="6">
    <source>
        <dbReference type="EMBL" id="MFF4520267.1"/>
    </source>
</evidence>
<keyword evidence="4" id="KW-0325">Glycoprotein</keyword>
<dbReference type="InterPro" id="IPR000413">
    <property type="entry name" value="Integrin_alpha"/>
</dbReference>
<proteinExistence type="predicted"/>
<evidence type="ECO:0000256" key="2">
    <source>
        <dbReference type="ARBA" id="ARBA00022737"/>
    </source>
</evidence>
<dbReference type="PANTHER" id="PTHR23221:SF7">
    <property type="entry name" value="PHOSPHATIDYLINOSITOL-GLYCAN-SPECIFIC PHOSPHOLIPASE D"/>
    <property type="match status" value="1"/>
</dbReference>
<dbReference type="Gene3D" id="2.130.10.130">
    <property type="entry name" value="Integrin alpha, N-terminal"/>
    <property type="match status" value="4"/>
</dbReference>
<dbReference type="PROSITE" id="PS51470">
    <property type="entry name" value="FG_GAP"/>
    <property type="match status" value="3"/>
</dbReference>
<reference evidence="6 7" key="1">
    <citation type="submission" date="2024-10" db="EMBL/GenBank/DDBJ databases">
        <title>The Natural Products Discovery Center: Release of the First 8490 Sequenced Strains for Exploring Actinobacteria Biosynthetic Diversity.</title>
        <authorList>
            <person name="Kalkreuter E."/>
            <person name="Kautsar S.A."/>
            <person name="Yang D."/>
            <person name="Bader C.D."/>
            <person name="Teijaro C.N."/>
            <person name="Fluegel L."/>
            <person name="Davis C.M."/>
            <person name="Simpson J.R."/>
            <person name="Lauterbach L."/>
            <person name="Steele A.D."/>
            <person name="Gui C."/>
            <person name="Meng S."/>
            <person name="Li G."/>
            <person name="Viehrig K."/>
            <person name="Ye F."/>
            <person name="Su P."/>
            <person name="Kiefer A.F."/>
            <person name="Nichols A."/>
            <person name="Cepeda A.J."/>
            <person name="Yan W."/>
            <person name="Fan B."/>
            <person name="Jiang Y."/>
            <person name="Adhikari A."/>
            <person name="Zheng C.-J."/>
            <person name="Schuster L."/>
            <person name="Cowan T.M."/>
            <person name="Smanski M.J."/>
            <person name="Chevrette M.G."/>
            <person name="De Carvalho L.P.S."/>
            <person name="Shen B."/>
        </authorList>
    </citation>
    <scope>NUCLEOTIDE SEQUENCE [LARGE SCALE GENOMIC DNA]</scope>
    <source>
        <strain evidence="6 7">NPDC001390</strain>
    </source>
</reference>
<name>A0ABW6UAF5_9ACTN</name>
<dbReference type="InterPro" id="IPR013517">
    <property type="entry name" value="FG-GAP"/>
</dbReference>